<protein>
    <recommendedName>
        <fullName evidence="1">FRG domain-containing protein</fullName>
    </recommendedName>
</protein>
<dbReference type="EMBL" id="BARV01020875">
    <property type="protein sequence ID" value="GAI18662.1"/>
    <property type="molecule type" value="Genomic_DNA"/>
</dbReference>
<dbReference type="SMART" id="SM00901">
    <property type="entry name" value="FRG"/>
    <property type="match status" value="1"/>
</dbReference>
<name>X1LH39_9ZZZZ</name>
<feature type="non-terminal residue" evidence="2">
    <location>
        <position position="148"/>
    </location>
</feature>
<sequence>MRAIEGTLSEMLSSAIGSMTIDKAPAYRVKTYRDLMNHVANLAYLNKDYLVFFRGQGKDYKSRSGGSTFYPTIYRGDYLPQREINYRFEILNQASRLLADAFSDQKIQGYKEIRRKKFIRWSILQHYGVCNTPLLDFTHSIHVACSFA</sequence>
<evidence type="ECO:0000313" key="2">
    <source>
        <dbReference type="EMBL" id="GAI18662.1"/>
    </source>
</evidence>
<comment type="caution">
    <text evidence="2">The sequence shown here is derived from an EMBL/GenBank/DDBJ whole genome shotgun (WGS) entry which is preliminary data.</text>
</comment>
<dbReference type="AlphaFoldDB" id="X1LH39"/>
<feature type="domain" description="FRG" evidence="1">
    <location>
        <begin position="47"/>
        <end position="148"/>
    </location>
</feature>
<dbReference type="InterPro" id="IPR014966">
    <property type="entry name" value="FRG-dom"/>
</dbReference>
<dbReference type="Pfam" id="PF08867">
    <property type="entry name" value="FRG"/>
    <property type="match status" value="1"/>
</dbReference>
<gene>
    <name evidence="2" type="ORF">S06H3_34726</name>
</gene>
<proteinExistence type="predicted"/>
<organism evidence="2">
    <name type="scientific">marine sediment metagenome</name>
    <dbReference type="NCBI Taxonomy" id="412755"/>
    <lineage>
        <taxon>unclassified sequences</taxon>
        <taxon>metagenomes</taxon>
        <taxon>ecological metagenomes</taxon>
    </lineage>
</organism>
<reference evidence="2" key="1">
    <citation type="journal article" date="2014" name="Front. Microbiol.">
        <title>High frequency of phylogenetically diverse reductive dehalogenase-homologous genes in deep subseafloor sedimentary metagenomes.</title>
        <authorList>
            <person name="Kawai M."/>
            <person name="Futagami T."/>
            <person name="Toyoda A."/>
            <person name="Takaki Y."/>
            <person name="Nishi S."/>
            <person name="Hori S."/>
            <person name="Arai W."/>
            <person name="Tsubouchi T."/>
            <person name="Morono Y."/>
            <person name="Uchiyama I."/>
            <person name="Ito T."/>
            <person name="Fujiyama A."/>
            <person name="Inagaki F."/>
            <person name="Takami H."/>
        </authorList>
    </citation>
    <scope>NUCLEOTIDE SEQUENCE</scope>
    <source>
        <strain evidence="2">Expedition CK06-06</strain>
    </source>
</reference>
<accession>X1LH39</accession>
<evidence type="ECO:0000259" key="1">
    <source>
        <dbReference type="SMART" id="SM00901"/>
    </source>
</evidence>